<name>A0ABV2QBV1_9BURK</name>
<dbReference type="RefSeq" id="WP_354445820.1">
    <property type="nucleotide sequence ID" value="NZ_JBEPSH010000007.1"/>
</dbReference>
<accession>A0ABV2QBV1</accession>
<evidence type="ECO:0000313" key="2">
    <source>
        <dbReference type="Proteomes" id="UP001549320"/>
    </source>
</evidence>
<reference evidence="1 2" key="1">
    <citation type="submission" date="2024-06" db="EMBL/GenBank/DDBJ databases">
        <title>Sorghum-associated microbial communities from plants grown in Nebraska, USA.</title>
        <authorList>
            <person name="Schachtman D."/>
        </authorList>
    </citation>
    <scope>NUCLEOTIDE SEQUENCE [LARGE SCALE GENOMIC DNA]</scope>
    <source>
        <strain evidence="1 2">2709</strain>
    </source>
</reference>
<dbReference type="EMBL" id="JBEPSH010000007">
    <property type="protein sequence ID" value="MET4578509.1"/>
    <property type="molecule type" value="Genomic_DNA"/>
</dbReference>
<keyword evidence="2" id="KW-1185">Reference proteome</keyword>
<dbReference type="InterPro" id="IPR038086">
    <property type="entry name" value="DUF2789_sf"/>
</dbReference>
<dbReference type="InterPro" id="IPR021250">
    <property type="entry name" value="DUF2789"/>
</dbReference>
<gene>
    <name evidence="1" type="ORF">ABIE13_003625</name>
</gene>
<evidence type="ECO:0000313" key="1">
    <source>
        <dbReference type="EMBL" id="MET4578509.1"/>
    </source>
</evidence>
<evidence type="ECO:0008006" key="3">
    <source>
        <dbReference type="Google" id="ProtNLM"/>
    </source>
</evidence>
<dbReference type="Gene3D" id="1.10.10.1130">
    <property type="entry name" value="Uncharacterised protein PF10982, DUF2789"/>
    <property type="match status" value="1"/>
</dbReference>
<organism evidence="1 2">
    <name type="scientific">Ottowia thiooxydans</name>
    <dbReference type="NCBI Taxonomy" id="219182"/>
    <lineage>
        <taxon>Bacteria</taxon>
        <taxon>Pseudomonadati</taxon>
        <taxon>Pseudomonadota</taxon>
        <taxon>Betaproteobacteria</taxon>
        <taxon>Burkholderiales</taxon>
        <taxon>Comamonadaceae</taxon>
        <taxon>Ottowia</taxon>
    </lineage>
</organism>
<sequence>MDTATPRMSNLFLQLGLDESDQAIADFIKSHQLDSDVALAEAPFWNDSQRQFLAEQIKADALWTTVVDQLNEALHEDAMKLHTQSR</sequence>
<dbReference type="Pfam" id="PF10982">
    <property type="entry name" value="DUF2789"/>
    <property type="match status" value="1"/>
</dbReference>
<dbReference type="Proteomes" id="UP001549320">
    <property type="component" value="Unassembled WGS sequence"/>
</dbReference>
<proteinExistence type="predicted"/>
<comment type="caution">
    <text evidence="1">The sequence shown here is derived from an EMBL/GenBank/DDBJ whole genome shotgun (WGS) entry which is preliminary data.</text>
</comment>
<protein>
    <recommendedName>
        <fullName evidence="3">DUF2789 domain-containing protein</fullName>
    </recommendedName>
</protein>